<name>A0A2H0PUP5_9BACT</name>
<sequence length="334" mass="36618">MNKKSLIIGIIILALVISGVAFFSSKNQRTDELTKISVALDWLPYAMHSGLFVAKERGYFADEGLDVGIHAPADPATILQTVAQGRDHFGLNYQPDLLLARSEGVPVVSVAALTQHALAALMVLEESGIERPRDLAGKRVGHGGIPLERLLYNTVLKNDGIEGGVGGVQFIDVGYDALVALLSGQADAISSYYTNQPVIAKQQGYNSKVFKVTDYGVPDYYDLVIVTNESMIRDNPALVERFLRAVAKGYEEAAKNPQEAIRLMARSNPELDIEVANEEILLEAPLWFADNGVFGWQEESRWISFTEWMNSGGLLSNPVDARQAFTNSFVESLR</sequence>
<dbReference type="InterPro" id="IPR015168">
    <property type="entry name" value="SsuA/THI5"/>
</dbReference>
<dbReference type="SUPFAM" id="SSF53850">
    <property type="entry name" value="Periplasmic binding protein-like II"/>
    <property type="match status" value="1"/>
</dbReference>
<dbReference type="InterPro" id="IPR027939">
    <property type="entry name" value="NMT1/THI5"/>
</dbReference>
<reference evidence="2 3" key="1">
    <citation type="submission" date="2017-09" db="EMBL/GenBank/DDBJ databases">
        <title>Depth-based differentiation of microbial function through sediment-hosted aquifers and enrichment of novel symbionts in the deep terrestrial subsurface.</title>
        <authorList>
            <person name="Probst A.J."/>
            <person name="Ladd B."/>
            <person name="Jarett J.K."/>
            <person name="Geller-Mcgrath D.E."/>
            <person name="Sieber C.M."/>
            <person name="Emerson J.B."/>
            <person name="Anantharaman K."/>
            <person name="Thomas B.C."/>
            <person name="Malmstrom R."/>
            <person name="Stieglmeier M."/>
            <person name="Klingl A."/>
            <person name="Woyke T."/>
            <person name="Ryan C.M."/>
            <person name="Banfield J.F."/>
        </authorList>
    </citation>
    <scope>NUCLEOTIDE SEQUENCE [LARGE SCALE GENOMIC DNA]</scope>
    <source>
        <strain evidence="2">CG11_big_fil_rev_8_21_14_0_20_43_10</strain>
    </source>
</reference>
<dbReference type="Pfam" id="PF09084">
    <property type="entry name" value="NMT1"/>
    <property type="match status" value="1"/>
</dbReference>
<evidence type="ECO:0000259" key="1">
    <source>
        <dbReference type="Pfam" id="PF09084"/>
    </source>
</evidence>
<feature type="domain" description="SsuA/THI5-like" evidence="1">
    <location>
        <begin position="48"/>
        <end position="260"/>
    </location>
</feature>
<dbReference type="EMBL" id="PCXE01000054">
    <property type="protein sequence ID" value="PIR25770.1"/>
    <property type="molecule type" value="Genomic_DNA"/>
</dbReference>
<dbReference type="PANTHER" id="PTHR31528">
    <property type="entry name" value="4-AMINO-5-HYDROXYMETHYL-2-METHYLPYRIMIDINE PHOSPHATE SYNTHASE THI11-RELATED"/>
    <property type="match status" value="1"/>
</dbReference>
<dbReference type="Gene3D" id="3.40.190.10">
    <property type="entry name" value="Periplasmic binding protein-like II"/>
    <property type="match status" value="2"/>
</dbReference>
<dbReference type="AlphaFoldDB" id="A0A2H0PUP5"/>
<comment type="caution">
    <text evidence="2">The sequence shown here is derived from an EMBL/GenBank/DDBJ whole genome shotgun (WGS) entry which is preliminary data.</text>
</comment>
<dbReference type="PANTHER" id="PTHR31528:SF3">
    <property type="entry name" value="THIAMINE BIOSYNTHESIS PROTEIN HI_0357-RELATED"/>
    <property type="match status" value="1"/>
</dbReference>
<protein>
    <submittedName>
        <fullName evidence="2">Pyrimidine biosynthesis enzyme</fullName>
    </submittedName>
</protein>
<gene>
    <name evidence="2" type="ORF">COV41_02760</name>
</gene>
<accession>A0A2H0PUP5</accession>
<dbReference type="Proteomes" id="UP000236846">
    <property type="component" value="Unassembled WGS sequence"/>
</dbReference>
<organism evidence="2 3">
    <name type="scientific">Candidatus Brennerbacteria bacterium CG11_big_fil_rev_8_21_14_0_20_43_10</name>
    <dbReference type="NCBI Taxonomy" id="1974523"/>
    <lineage>
        <taxon>Bacteria</taxon>
        <taxon>Candidatus Brenneribacteriota</taxon>
    </lineage>
</organism>
<evidence type="ECO:0000313" key="3">
    <source>
        <dbReference type="Proteomes" id="UP000236846"/>
    </source>
</evidence>
<dbReference type="GO" id="GO:0009228">
    <property type="term" value="P:thiamine biosynthetic process"/>
    <property type="evidence" value="ECO:0007669"/>
    <property type="project" value="InterPro"/>
</dbReference>
<proteinExistence type="predicted"/>
<evidence type="ECO:0000313" key="2">
    <source>
        <dbReference type="EMBL" id="PIR25770.1"/>
    </source>
</evidence>